<dbReference type="InterPro" id="IPR019587">
    <property type="entry name" value="Polyketide_cyclase/dehydratase"/>
</dbReference>
<dbReference type="InterPro" id="IPR036628">
    <property type="entry name" value="Clp_N_dom_sf"/>
</dbReference>
<dbReference type="Proteomes" id="UP000216300">
    <property type="component" value="Unassembled WGS sequence"/>
</dbReference>
<dbReference type="OrthoDB" id="3733061at2"/>
<evidence type="ECO:0000256" key="1">
    <source>
        <dbReference type="SAM" id="MobiDB-lite"/>
    </source>
</evidence>
<dbReference type="AlphaFoldDB" id="A0A255EC18"/>
<dbReference type="SUPFAM" id="SSF81923">
    <property type="entry name" value="Double Clp-N motif"/>
    <property type="match status" value="1"/>
</dbReference>
<accession>A0A255EC18</accession>
<keyword evidence="2" id="KW-0645">Protease</keyword>
<protein>
    <submittedName>
        <fullName evidence="2">Clp protease</fullName>
    </submittedName>
</protein>
<dbReference type="GO" id="GO:0006508">
    <property type="term" value="P:proteolysis"/>
    <property type="evidence" value="ECO:0007669"/>
    <property type="project" value="UniProtKB-KW"/>
</dbReference>
<dbReference type="EMBL" id="NMVJ01000010">
    <property type="protein sequence ID" value="OYN89086.1"/>
    <property type="molecule type" value="Genomic_DNA"/>
</dbReference>
<feature type="compositionally biased region" description="Basic and acidic residues" evidence="1">
    <location>
        <begin position="222"/>
        <end position="232"/>
    </location>
</feature>
<dbReference type="InterPro" id="IPR023393">
    <property type="entry name" value="START-like_dom_sf"/>
</dbReference>
<name>A0A255EC18_9ACTN</name>
<evidence type="ECO:0000313" key="3">
    <source>
        <dbReference type="Proteomes" id="UP000216300"/>
    </source>
</evidence>
<evidence type="ECO:0000313" key="2">
    <source>
        <dbReference type="EMBL" id="OYN89086.1"/>
    </source>
</evidence>
<keyword evidence="3" id="KW-1185">Reference proteome</keyword>
<dbReference type="RefSeq" id="WP_094455621.1">
    <property type="nucleotide sequence ID" value="NZ_NMVJ01000010.1"/>
</dbReference>
<comment type="caution">
    <text evidence="2">The sequence shown here is derived from an EMBL/GenBank/DDBJ whole genome shotgun (WGS) entry which is preliminary data.</text>
</comment>
<sequence>MSKFVQAAQTSQVLSLTALEEASRQGLREADIEHLFLALVLSDQVAGRVLREMGIGIDDARRAVREQHDAQLASLGVRAVLPDPGRIVFHETDGYELKQRAADLIGRAGGKSRDGSAAAVLRELLAEPSGLIADILHRLDATPQEVLERLDRGVAGGVVTVPEPSVSRGRTTGTQETFVPAPVAQVRDFLADPLRVPEWEVSVGSIELSGQETRPGTVWEGRAPEARPDGKPLKMKPLFRRRRVELVTAERPHRVAWSFEYPDAPQSRPILTEFTLAPTTGGTQVTITTSWARRTGWRRLVGVPLRPLQKLMVWLHLFQTGSAISRAFR</sequence>
<dbReference type="Pfam" id="PF10604">
    <property type="entry name" value="Polyketide_cyc2"/>
    <property type="match status" value="1"/>
</dbReference>
<keyword evidence="2" id="KW-0378">Hydrolase</keyword>
<feature type="region of interest" description="Disordered" evidence="1">
    <location>
        <begin position="212"/>
        <end position="232"/>
    </location>
</feature>
<gene>
    <name evidence="2" type="ORF">CGZ91_12550</name>
</gene>
<organism evidence="2 3">
    <name type="scientific">Parenemella sanctibonifatiensis</name>
    <dbReference type="NCBI Taxonomy" id="2016505"/>
    <lineage>
        <taxon>Bacteria</taxon>
        <taxon>Bacillati</taxon>
        <taxon>Actinomycetota</taxon>
        <taxon>Actinomycetes</taxon>
        <taxon>Propionibacteriales</taxon>
        <taxon>Propionibacteriaceae</taxon>
        <taxon>Parenemella</taxon>
    </lineage>
</organism>
<dbReference type="CDD" id="cd07812">
    <property type="entry name" value="SRPBCC"/>
    <property type="match status" value="1"/>
</dbReference>
<dbReference type="Gene3D" id="1.10.1780.10">
    <property type="entry name" value="Clp, N-terminal domain"/>
    <property type="match status" value="1"/>
</dbReference>
<dbReference type="Gene3D" id="3.30.530.20">
    <property type="match status" value="1"/>
</dbReference>
<dbReference type="GO" id="GO:0008233">
    <property type="term" value="F:peptidase activity"/>
    <property type="evidence" value="ECO:0007669"/>
    <property type="project" value="UniProtKB-KW"/>
</dbReference>
<proteinExistence type="predicted"/>
<dbReference type="SUPFAM" id="SSF55961">
    <property type="entry name" value="Bet v1-like"/>
    <property type="match status" value="1"/>
</dbReference>
<reference evidence="2 3" key="1">
    <citation type="submission" date="2017-07" db="EMBL/GenBank/DDBJ databases">
        <title>Draft whole genome sequences of clinical Proprionibacteriaceae strains.</title>
        <authorList>
            <person name="Bernier A.-M."/>
            <person name="Bernard K."/>
            <person name="Domingo M.-C."/>
        </authorList>
    </citation>
    <scope>NUCLEOTIDE SEQUENCE [LARGE SCALE GENOMIC DNA]</scope>
    <source>
        <strain evidence="2 3">NML 150081</strain>
    </source>
</reference>